<proteinExistence type="predicted"/>
<reference evidence="10" key="1">
    <citation type="submission" date="2015-08" db="EMBL/GenBank/DDBJ databases">
        <title>Genome sequence of the strict anaerobe Clostridium homopropionicum LuHBu1 (DSM 5847T).</title>
        <authorList>
            <person name="Poehlein A."/>
            <person name="Beck M."/>
            <person name="Schiel-Bengelsdorf B."/>
            <person name="Bengelsdorf F.R."/>
            <person name="Daniel R."/>
            <person name="Duerre P."/>
        </authorList>
    </citation>
    <scope>NUCLEOTIDE SEQUENCE [LARGE SCALE GENOMIC DNA]</scope>
    <source>
        <strain evidence="10">DSM 5847</strain>
    </source>
</reference>
<dbReference type="CDD" id="cd03392">
    <property type="entry name" value="PAP2_like_2"/>
    <property type="match status" value="1"/>
</dbReference>
<organism evidence="9 10">
    <name type="scientific">Clostridium homopropionicum DSM 5847</name>
    <dbReference type="NCBI Taxonomy" id="1121318"/>
    <lineage>
        <taxon>Bacteria</taxon>
        <taxon>Bacillati</taxon>
        <taxon>Bacillota</taxon>
        <taxon>Clostridia</taxon>
        <taxon>Eubacteriales</taxon>
        <taxon>Clostridiaceae</taxon>
        <taxon>Clostridium</taxon>
    </lineage>
</organism>
<keyword evidence="5 7" id="KW-1133">Transmembrane helix</keyword>
<dbReference type="Proteomes" id="UP000037043">
    <property type="component" value="Unassembled WGS sequence"/>
</dbReference>
<evidence type="ECO:0000256" key="1">
    <source>
        <dbReference type="ARBA" id="ARBA00004651"/>
    </source>
</evidence>
<keyword evidence="2" id="KW-1003">Cell membrane</keyword>
<keyword evidence="6 7" id="KW-0472">Membrane</keyword>
<keyword evidence="4 9" id="KW-0378">Hydrolase</keyword>
<dbReference type="InterPro" id="IPR036938">
    <property type="entry name" value="PAP2/HPO_sf"/>
</dbReference>
<dbReference type="EC" id="3.6.1.27" evidence="9"/>
<feature type="domain" description="Phosphatidic acid phosphatase type 2/haloperoxidase" evidence="8">
    <location>
        <begin position="62"/>
        <end position="171"/>
    </location>
</feature>
<evidence type="ECO:0000313" key="9">
    <source>
        <dbReference type="EMBL" id="KOA18793.1"/>
    </source>
</evidence>
<dbReference type="PANTHER" id="PTHR14969">
    <property type="entry name" value="SPHINGOSINE-1-PHOSPHATE PHOSPHOHYDROLASE"/>
    <property type="match status" value="1"/>
</dbReference>
<name>A0A0L6Z7M3_9CLOT</name>
<evidence type="ECO:0000259" key="8">
    <source>
        <dbReference type="SMART" id="SM00014"/>
    </source>
</evidence>
<dbReference type="Gene3D" id="1.20.144.10">
    <property type="entry name" value="Phosphatidic acid phosphatase type 2/haloperoxidase"/>
    <property type="match status" value="1"/>
</dbReference>
<dbReference type="SUPFAM" id="SSF48317">
    <property type="entry name" value="Acid phosphatase/Vanadium-dependent haloperoxidase"/>
    <property type="match status" value="1"/>
</dbReference>
<keyword evidence="10" id="KW-1185">Reference proteome</keyword>
<feature type="transmembrane region" description="Helical" evidence="7">
    <location>
        <begin position="30"/>
        <end position="53"/>
    </location>
</feature>
<dbReference type="STRING" id="36844.SAMN04488501_11624"/>
<dbReference type="InterPro" id="IPR000326">
    <property type="entry name" value="PAP2/HPO"/>
</dbReference>
<feature type="transmembrane region" description="Helical" evidence="7">
    <location>
        <begin position="125"/>
        <end position="150"/>
    </location>
</feature>
<protein>
    <submittedName>
        <fullName evidence="9">Undecaprenyl-diphosphatase BcrC</fullName>
        <ecNumber evidence="9">3.6.1.27</ecNumber>
    </submittedName>
</protein>
<evidence type="ECO:0000256" key="4">
    <source>
        <dbReference type="ARBA" id="ARBA00022801"/>
    </source>
</evidence>
<evidence type="ECO:0000256" key="5">
    <source>
        <dbReference type="ARBA" id="ARBA00022989"/>
    </source>
</evidence>
<accession>A0A0L6Z7M3</accession>
<evidence type="ECO:0000313" key="10">
    <source>
        <dbReference type="Proteomes" id="UP000037043"/>
    </source>
</evidence>
<evidence type="ECO:0000256" key="7">
    <source>
        <dbReference type="SAM" id="Phobius"/>
    </source>
</evidence>
<dbReference type="SMART" id="SM00014">
    <property type="entry name" value="acidPPc"/>
    <property type="match status" value="1"/>
</dbReference>
<dbReference type="Pfam" id="PF01569">
    <property type="entry name" value="PAP2"/>
    <property type="match status" value="1"/>
</dbReference>
<comment type="subcellular location">
    <subcellularLocation>
        <location evidence="1">Cell membrane</location>
        <topology evidence="1">Multi-pass membrane protein</topology>
    </subcellularLocation>
</comment>
<feature type="transmembrane region" description="Helical" evidence="7">
    <location>
        <begin position="156"/>
        <end position="173"/>
    </location>
</feature>
<evidence type="ECO:0000256" key="3">
    <source>
        <dbReference type="ARBA" id="ARBA00022692"/>
    </source>
</evidence>
<dbReference type="PANTHER" id="PTHR14969:SF62">
    <property type="entry name" value="DECAPRENYLPHOSPHORYL-5-PHOSPHORIBOSE PHOSPHATASE RV3807C-RELATED"/>
    <property type="match status" value="1"/>
</dbReference>
<dbReference type="AlphaFoldDB" id="A0A0L6Z7M3"/>
<comment type="caution">
    <text evidence="9">The sequence shown here is derived from an EMBL/GenBank/DDBJ whole genome shotgun (WGS) entry which is preliminary data.</text>
</comment>
<dbReference type="RefSeq" id="WP_052222318.1">
    <property type="nucleotide sequence ID" value="NZ_LHUR01000033.1"/>
</dbReference>
<evidence type="ECO:0000256" key="2">
    <source>
        <dbReference type="ARBA" id="ARBA00022475"/>
    </source>
</evidence>
<dbReference type="PATRIC" id="fig|1121318.3.peg.2848"/>
<keyword evidence="3 7" id="KW-0812">Transmembrane</keyword>
<evidence type="ECO:0000256" key="6">
    <source>
        <dbReference type="ARBA" id="ARBA00023136"/>
    </source>
</evidence>
<gene>
    <name evidence="9" type="primary">bcrC</name>
    <name evidence="9" type="ORF">CLHOM_28410</name>
</gene>
<sequence length="174" mass="19159">MNTLFEKIQRQDRVLLKALNNSMNCKTLDFVMIPVTYLGSLAFCIIFCLTTLLSSNENIRILGIKTSSTLLITTLVSKLIKTSVNRIRPFIKMSNLKIKKIGIDEYSFPSGHTTAAFSIATTVSFIFPSLMILSLITASLVGISRIYLGVHYPTDVLGGVLLGTIVSTIVFYAV</sequence>
<dbReference type="GO" id="GO:0050380">
    <property type="term" value="F:undecaprenyl-diphosphatase activity"/>
    <property type="evidence" value="ECO:0007669"/>
    <property type="project" value="UniProtKB-EC"/>
</dbReference>
<dbReference type="EMBL" id="LHUR01000033">
    <property type="protein sequence ID" value="KOA18793.1"/>
    <property type="molecule type" value="Genomic_DNA"/>
</dbReference>
<dbReference type="GO" id="GO:0005886">
    <property type="term" value="C:plasma membrane"/>
    <property type="evidence" value="ECO:0007669"/>
    <property type="project" value="UniProtKB-SubCell"/>
</dbReference>